<evidence type="ECO:0000313" key="3">
    <source>
        <dbReference type="Proteomes" id="UP000270094"/>
    </source>
</evidence>
<dbReference type="Proteomes" id="UP000270094">
    <property type="component" value="Unassembled WGS sequence"/>
</dbReference>
<feature type="non-terminal residue" evidence="2">
    <location>
        <position position="1"/>
    </location>
</feature>
<feature type="compositionally biased region" description="Acidic residues" evidence="1">
    <location>
        <begin position="165"/>
        <end position="174"/>
    </location>
</feature>
<feature type="non-terminal residue" evidence="2">
    <location>
        <position position="259"/>
    </location>
</feature>
<sequence>RKRKRNEPETSAASNTDGTQASASESALSSRPKRTIRKSVLLSDYEVMLPSAVKEEPEDEEYASEHRSTSQPAEEVEEQFVDIESPPEEDELGANVKAEEHHTPLIQRKTQARKSGSTPAPPPPYIEPEEPIEGEVDIEGIEIMGHETGGIMTLADAIDVALEEEVSGGEEDDQPPLLEKSAERKRPRGRPRKHIAGTAIIARGRTGRLVPLPRSRYVADKAISKGEAEKINNYNIKLFENEVGVTEFGDRYATVIPGC</sequence>
<keyword evidence="3" id="KW-1185">Reference proteome</keyword>
<reference evidence="2 3" key="1">
    <citation type="submission" date="2018-11" db="EMBL/GenBank/DDBJ databases">
        <authorList>
            <consortium name="Pathogen Informatics"/>
        </authorList>
    </citation>
    <scope>NUCLEOTIDE SEQUENCE [LARGE SCALE GENOMIC DNA]</scope>
</reference>
<feature type="compositionally biased region" description="Basic residues" evidence="1">
    <location>
        <begin position="183"/>
        <end position="193"/>
    </location>
</feature>
<dbReference type="AlphaFoldDB" id="A0A3P7LY62"/>
<dbReference type="PANTHER" id="PTHR31824">
    <property type="entry name" value="PROTEIN CBG17809"/>
    <property type="match status" value="1"/>
</dbReference>
<name>A0A3P7LY62_STRVU</name>
<protein>
    <submittedName>
        <fullName evidence="2">Uncharacterized protein</fullName>
    </submittedName>
</protein>
<dbReference type="PANTHER" id="PTHR31824:SF3">
    <property type="entry name" value="AAA DOMAIN-CONTAINING PROTEIN"/>
    <property type="match status" value="1"/>
</dbReference>
<evidence type="ECO:0000256" key="1">
    <source>
        <dbReference type="SAM" id="MobiDB-lite"/>
    </source>
</evidence>
<accession>A0A3P7LY62</accession>
<feature type="compositionally biased region" description="Polar residues" evidence="1">
    <location>
        <begin position="9"/>
        <end position="29"/>
    </location>
</feature>
<organism evidence="2 3">
    <name type="scientific">Strongylus vulgaris</name>
    <name type="common">Blood worm</name>
    <dbReference type="NCBI Taxonomy" id="40348"/>
    <lineage>
        <taxon>Eukaryota</taxon>
        <taxon>Metazoa</taxon>
        <taxon>Ecdysozoa</taxon>
        <taxon>Nematoda</taxon>
        <taxon>Chromadorea</taxon>
        <taxon>Rhabditida</taxon>
        <taxon>Rhabditina</taxon>
        <taxon>Rhabditomorpha</taxon>
        <taxon>Strongyloidea</taxon>
        <taxon>Strongylidae</taxon>
        <taxon>Strongylus</taxon>
    </lineage>
</organism>
<feature type="compositionally biased region" description="Acidic residues" evidence="1">
    <location>
        <begin position="74"/>
        <end position="92"/>
    </location>
</feature>
<proteinExistence type="predicted"/>
<feature type="region of interest" description="Disordered" evidence="1">
    <location>
        <begin position="165"/>
        <end position="193"/>
    </location>
</feature>
<dbReference type="EMBL" id="UYYB01127221">
    <property type="protein sequence ID" value="VDM84058.1"/>
    <property type="molecule type" value="Genomic_DNA"/>
</dbReference>
<evidence type="ECO:0000313" key="2">
    <source>
        <dbReference type="EMBL" id="VDM84058.1"/>
    </source>
</evidence>
<dbReference type="OrthoDB" id="5842365at2759"/>
<gene>
    <name evidence="2" type="ORF">SVUK_LOCUS19056</name>
</gene>
<feature type="region of interest" description="Disordered" evidence="1">
    <location>
        <begin position="1"/>
        <end position="130"/>
    </location>
</feature>